<accession>A0A177AWT5</accession>
<sequence length="1588" mass="183323">VIKKNFETDTKDIPSNELHVSSCTSDLVITLEKEIEPYDIPTLTLDAAINTFEIVKKNCETDTKGVPSNAFNVSSCTDDLVMTLNKEVEPYDIPIVKINAAMNTPERFKKNFETDTKGIPSNEFHVSSSTDDLITRNDQGTESFIPEKSELSINTVIIEIKHCMTDTQDIPSNACNTSVCTEDLISKKDVGINPCDIAPKVMEIAINTCNVLTNDCETDTLDIPTNFHHIALSTKDIIVTKNQHIIPYQPVTCEIGMNTTQITSKDSETDTNDIPSSILNKTISTGDLVCNIDKSTSYDFIKEISDKCVSISINNIDACTDTRDIPINCNKSLSTLDLIMQKDRIVDCNIFPPNYNIVMNIKDKHIQTICVKLQDIYCQTETIKPAFTFQSNPIVEIVSSIKKQFNLSDIIESFHNMVVEFIKKRINCLVDFEEEKINTTHSLYSIVHYSMKLLQDCYIIREHAYEQYDQTYKALCKLEDLYEMSLAVNTKYHMVKEECTCDAHKYVDERYKHMILIDNNSYTSKPYFLFSLKSFLAKFNASVKWLIKKAELNNIYPGILNDTIINTLSSAEPYIRLCYIIYNESLLFERFELNKPHQKESNLETFARICRIVNDNGIDEIDLYIKDQNWTFDIFINNISLYQDNHTIFLKCHSTLINSFMMAYSYAISPIEKICFFLSENNETFDFNQVLSIEDGLVLWIKTILRSVSLVSFKSIKLENVSTLNDLFNNFILIVFILEYYSCESFNLEPTDFENYEKLLSITQNFCDTILPKNCLFLTIQDIRYKDFIFKFNFTVFLAELFYWFEACKNDVNVNQSMNETTLNVSLTDRLLNLSGCSPIVNNAGSINKNGTLDNANLVDSLNEDNDTNAENDNVQFMESFEFDFHHIKNGQHENNHDKPISQDSAEEKSDNSMTEQIKFSSSKSEPFDNVFEKSESKHSIRVNNSLNLNLNKQEIEKLLTKNENLQISDKSVFKPTFLKLNQKEKSKTFDKSKISLTWTGGTCDLVRKVSDLSVKGKCNYTEKSNNNYKNKFDSDSLDGDFNVHTWPCNFKSSKIKNNRILSKYFDRKFEFLINFDSIDYSEISSQSDNTPMDRKMYNEKNLKIHKRKPRGEIKKKSEKMYIEPITTDILNNETVQGCSWKDFFQIFCKNQYIYRKSKNEEIKKLIEIDSELFLQRKKIEVELAKEILKVDRNELKNVNKFEKLTFSMDERYGEVKRPVSMFIEIDKNKAKELNPRLKYSSIKKKNIYSTSKQIDDAPVPKTTNYSSNDNYEKRINYTKQFDKMKIESNHNANGDIQPDSRIGTNSEMTRTDTFHIDRKIKYIDIDESVDYTPPDVNFFSQLCGGGGEVDTPTFDSDYVSRNSNQTSNARHIKRRSDVDRKSLAITKLDDDQNRRLTFNTPNSRRRNVKSVVGQQTKSGLNFQCNTINRHSKIFNDINSKLVDKTRENSDVSTQYKGLFKKSSTRSNRNIIINAIIHNVLPGGVNLKTRNLVLSAIENSDAEQFIILFGNSRLQYRAIYAVDESEDCLVKIIGLINTPQIIRENMHDKFYKFNSGSKLFSYIESNKHLSVSLDGLIIKKEYYKANKR</sequence>
<dbReference type="InterPro" id="IPR038209">
    <property type="entry name" value="CKK_dom_sf"/>
</dbReference>
<dbReference type="InterPro" id="IPR011033">
    <property type="entry name" value="PRC_barrel-like_sf"/>
</dbReference>
<feature type="region of interest" description="Disordered" evidence="2">
    <location>
        <begin position="892"/>
        <end position="939"/>
    </location>
</feature>
<dbReference type="GO" id="GO:0031122">
    <property type="term" value="P:cytoplasmic microtubule organization"/>
    <property type="evidence" value="ECO:0007669"/>
    <property type="project" value="TreeGrafter"/>
</dbReference>
<keyword evidence="5" id="KW-1185">Reference proteome</keyword>
<reference evidence="4 5" key="1">
    <citation type="submission" date="2016-04" db="EMBL/GenBank/DDBJ databases">
        <title>The genome of Intoshia linei affirms orthonectids as highly simplified spiralians.</title>
        <authorList>
            <person name="Mikhailov K.V."/>
            <person name="Slusarev G.S."/>
            <person name="Nikitin M.A."/>
            <person name="Logacheva M.D."/>
            <person name="Penin A."/>
            <person name="Aleoshin V."/>
            <person name="Panchin Y.V."/>
        </authorList>
    </citation>
    <scope>NUCLEOTIDE SEQUENCE [LARGE SCALE GENOMIC DNA]</scope>
    <source>
        <strain evidence="4">Intl2013</strain>
        <tissue evidence="4">Whole animal</tissue>
    </source>
</reference>
<keyword evidence="1" id="KW-0493">Microtubule</keyword>
<proteinExistence type="inferred from homology"/>
<dbReference type="GO" id="GO:0007026">
    <property type="term" value="P:negative regulation of microtubule depolymerization"/>
    <property type="evidence" value="ECO:0007669"/>
    <property type="project" value="TreeGrafter"/>
</dbReference>
<evidence type="ECO:0000256" key="2">
    <source>
        <dbReference type="SAM" id="MobiDB-lite"/>
    </source>
</evidence>
<comment type="similarity">
    <text evidence="1">Belongs to the CAMSAP1 family.</text>
</comment>
<dbReference type="PANTHER" id="PTHR21595:SF0">
    <property type="entry name" value="PATRONIN"/>
    <property type="match status" value="1"/>
</dbReference>
<evidence type="ECO:0000313" key="5">
    <source>
        <dbReference type="Proteomes" id="UP000078046"/>
    </source>
</evidence>
<feature type="compositionally biased region" description="Polar residues" evidence="2">
    <location>
        <begin position="912"/>
        <end position="925"/>
    </location>
</feature>
<feature type="domain" description="CKK" evidence="3">
    <location>
        <begin position="1456"/>
        <end position="1588"/>
    </location>
</feature>
<evidence type="ECO:0000256" key="1">
    <source>
        <dbReference type="PROSITE-ProRule" id="PRU00841"/>
    </source>
</evidence>
<feature type="region of interest" description="Disordered" evidence="2">
    <location>
        <begin position="1360"/>
        <end position="1379"/>
    </location>
</feature>
<comment type="domain">
    <text evidence="1">The CKK domain binds microtubules.</text>
</comment>
<feature type="non-terminal residue" evidence="4">
    <location>
        <position position="1"/>
    </location>
</feature>
<evidence type="ECO:0000313" key="4">
    <source>
        <dbReference type="EMBL" id="OAF66488.1"/>
    </source>
</evidence>
<dbReference type="PROSITE" id="PS51508">
    <property type="entry name" value="CKK"/>
    <property type="match status" value="1"/>
</dbReference>
<dbReference type="Pfam" id="PF08683">
    <property type="entry name" value="CAMSAP_CKK"/>
    <property type="match status" value="1"/>
</dbReference>
<gene>
    <name evidence="4" type="ORF">A3Q56_05784</name>
</gene>
<dbReference type="GO" id="GO:0051011">
    <property type="term" value="F:microtubule minus-end binding"/>
    <property type="evidence" value="ECO:0007669"/>
    <property type="project" value="TreeGrafter"/>
</dbReference>
<dbReference type="SUPFAM" id="SSF50346">
    <property type="entry name" value="PRC-barrel domain"/>
    <property type="match status" value="1"/>
</dbReference>
<dbReference type="Proteomes" id="UP000078046">
    <property type="component" value="Unassembled WGS sequence"/>
</dbReference>
<dbReference type="SMART" id="SM01051">
    <property type="entry name" value="CAMSAP_CKK"/>
    <property type="match status" value="1"/>
</dbReference>
<dbReference type="GO" id="GO:0005516">
    <property type="term" value="F:calmodulin binding"/>
    <property type="evidence" value="ECO:0007669"/>
    <property type="project" value="InterPro"/>
</dbReference>
<feature type="compositionally biased region" description="Basic and acidic residues" evidence="2">
    <location>
        <begin position="892"/>
        <end position="911"/>
    </location>
</feature>
<dbReference type="InterPro" id="IPR014797">
    <property type="entry name" value="CKK_CAMSAP"/>
</dbReference>
<dbReference type="Gene3D" id="3.10.20.360">
    <property type="entry name" value="CKK domain"/>
    <property type="match status" value="1"/>
</dbReference>
<comment type="caution">
    <text evidence="4">The sequence shown here is derived from an EMBL/GenBank/DDBJ whole genome shotgun (WGS) entry which is preliminary data.</text>
</comment>
<feature type="compositionally biased region" description="Polar residues" evidence="2">
    <location>
        <begin position="1360"/>
        <end position="1370"/>
    </location>
</feature>
<organism evidence="4 5">
    <name type="scientific">Intoshia linei</name>
    <dbReference type="NCBI Taxonomy" id="1819745"/>
    <lineage>
        <taxon>Eukaryota</taxon>
        <taxon>Metazoa</taxon>
        <taxon>Spiralia</taxon>
        <taxon>Lophotrochozoa</taxon>
        <taxon>Mesozoa</taxon>
        <taxon>Orthonectida</taxon>
        <taxon>Rhopaluridae</taxon>
        <taxon>Intoshia</taxon>
    </lineage>
</organism>
<dbReference type="EMBL" id="LWCA01000919">
    <property type="protein sequence ID" value="OAF66488.1"/>
    <property type="molecule type" value="Genomic_DNA"/>
</dbReference>
<name>A0A177AWT5_9BILA</name>
<dbReference type="InterPro" id="IPR032940">
    <property type="entry name" value="CAMSAP"/>
</dbReference>
<dbReference type="GO" id="GO:0036449">
    <property type="term" value="C:microtubule minus-end"/>
    <property type="evidence" value="ECO:0007669"/>
    <property type="project" value="TreeGrafter"/>
</dbReference>
<dbReference type="PANTHER" id="PTHR21595">
    <property type="entry name" value="PATRONIN"/>
    <property type="match status" value="1"/>
</dbReference>
<dbReference type="OrthoDB" id="2125658at2759"/>
<protein>
    <recommendedName>
        <fullName evidence="3">CKK domain-containing protein</fullName>
    </recommendedName>
</protein>
<evidence type="ECO:0000259" key="3">
    <source>
        <dbReference type="PROSITE" id="PS51508"/>
    </source>
</evidence>